<accession>A0A1I4VQ15</accession>
<feature type="transmembrane region" description="Helical" evidence="1">
    <location>
        <begin position="60"/>
        <end position="77"/>
    </location>
</feature>
<keyword evidence="1" id="KW-0472">Membrane</keyword>
<dbReference type="Proteomes" id="UP000198769">
    <property type="component" value="Unassembled WGS sequence"/>
</dbReference>
<name>A0A1I4VQ15_CHROL</name>
<proteinExistence type="predicted"/>
<gene>
    <name evidence="2" type="ORF">SAMN05421594_0517</name>
</gene>
<keyword evidence="1" id="KW-1133">Transmembrane helix</keyword>
<organism evidence="2 3">
    <name type="scientific">Chryseobacterium oleae</name>
    <dbReference type="NCBI Taxonomy" id="491207"/>
    <lineage>
        <taxon>Bacteria</taxon>
        <taxon>Pseudomonadati</taxon>
        <taxon>Bacteroidota</taxon>
        <taxon>Flavobacteriia</taxon>
        <taxon>Flavobacteriales</taxon>
        <taxon>Weeksellaceae</taxon>
        <taxon>Chryseobacterium group</taxon>
        <taxon>Chryseobacterium</taxon>
    </lineage>
</organism>
<feature type="transmembrane region" description="Helical" evidence="1">
    <location>
        <begin position="30"/>
        <end position="48"/>
    </location>
</feature>
<keyword evidence="1" id="KW-0812">Transmembrane</keyword>
<evidence type="ECO:0000256" key="1">
    <source>
        <dbReference type="SAM" id="Phobius"/>
    </source>
</evidence>
<keyword evidence="3" id="KW-1185">Reference proteome</keyword>
<evidence type="ECO:0000313" key="2">
    <source>
        <dbReference type="EMBL" id="SFN03402.1"/>
    </source>
</evidence>
<sequence length="155" mass="17852">MKINYSMLLYLLCIPLGWNFALSGVENLSASRTVCFMIALLLTMYGGFLNAKHQMKYRSVLWIFFVNLLLILGYIVSNGGTGNASIFSGDNWTLGFFLVHYWLNMHWTYLSFLNIPLFDNDFSFLLIGMCSSFLFPSIGFLIGKFWCKRSDKLMK</sequence>
<dbReference type="AlphaFoldDB" id="A0A1I4VQ15"/>
<feature type="transmembrane region" description="Helical" evidence="1">
    <location>
        <begin position="122"/>
        <end position="147"/>
    </location>
</feature>
<reference evidence="3" key="1">
    <citation type="submission" date="2016-10" db="EMBL/GenBank/DDBJ databases">
        <authorList>
            <person name="Varghese N."/>
            <person name="Submissions S."/>
        </authorList>
    </citation>
    <scope>NUCLEOTIDE SEQUENCE [LARGE SCALE GENOMIC DNA]</scope>
    <source>
        <strain evidence="3">DSM 25575</strain>
    </source>
</reference>
<protein>
    <submittedName>
        <fullName evidence="2">Uncharacterized protein</fullName>
    </submittedName>
</protein>
<feature type="transmembrane region" description="Helical" evidence="1">
    <location>
        <begin position="7"/>
        <end position="24"/>
    </location>
</feature>
<dbReference type="EMBL" id="FOVD01000001">
    <property type="protein sequence ID" value="SFN03402.1"/>
    <property type="molecule type" value="Genomic_DNA"/>
</dbReference>
<evidence type="ECO:0000313" key="3">
    <source>
        <dbReference type="Proteomes" id="UP000198769"/>
    </source>
</evidence>